<keyword evidence="1" id="KW-0805">Transcription regulation</keyword>
<accession>A0A7W7CRG9</accession>
<feature type="region of interest" description="Disordered" evidence="4">
    <location>
        <begin position="310"/>
        <end position="329"/>
    </location>
</feature>
<evidence type="ECO:0000256" key="1">
    <source>
        <dbReference type="ARBA" id="ARBA00023015"/>
    </source>
</evidence>
<reference evidence="6 7" key="1">
    <citation type="submission" date="2020-08" db="EMBL/GenBank/DDBJ databases">
        <title>Sequencing the genomes of 1000 actinobacteria strains.</title>
        <authorList>
            <person name="Klenk H.-P."/>
        </authorList>
    </citation>
    <scope>NUCLEOTIDE SEQUENCE [LARGE SCALE GENOMIC DNA]</scope>
    <source>
        <strain evidence="6 7">DSM 45518</strain>
    </source>
</reference>
<gene>
    <name evidence="6" type="ORF">BKA14_003461</name>
</gene>
<dbReference type="Gene3D" id="1.10.10.60">
    <property type="entry name" value="Homeodomain-like"/>
    <property type="match status" value="2"/>
</dbReference>
<feature type="region of interest" description="Disordered" evidence="4">
    <location>
        <begin position="1"/>
        <end position="21"/>
    </location>
</feature>
<dbReference type="SUPFAM" id="SSF51182">
    <property type="entry name" value="RmlC-like cupins"/>
    <property type="match status" value="1"/>
</dbReference>
<dbReference type="Pfam" id="PF12833">
    <property type="entry name" value="HTH_18"/>
    <property type="match status" value="1"/>
</dbReference>
<dbReference type="AlphaFoldDB" id="A0A7W7CRG9"/>
<dbReference type="InterPro" id="IPR018060">
    <property type="entry name" value="HTH_AraC"/>
</dbReference>
<dbReference type="InterPro" id="IPR050204">
    <property type="entry name" value="AraC_XylS_family_regulators"/>
</dbReference>
<feature type="domain" description="HTH araC/xylS-type" evidence="5">
    <location>
        <begin position="225"/>
        <end position="323"/>
    </location>
</feature>
<keyword evidence="3" id="KW-0804">Transcription</keyword>
<dbReference type="PROSITE" id="PS01124">
    <property type="entry name" value="HTH_ARAC_FAMILY_2"/>
    <property type="match status" value="1"/>
</dbReference>
<organism evidence="6 7">
    <name type="scientific">Paractinoplanes abujensis</name>
    <dbReference type="NCBI Taxonomy" id="882441"/>
    <lineage>
        <taxon>Bacteria</taxon>
        <taxon>Bacillati</taxon>
        <taxon>Actinomycetota</taxon>
        <taxon>Actinomycetes</taxon>
        <taxon>Micromonosporales</taxon>
        <taxon>Micromonosporaceae</taxon>
        <taxon>Paractinoplanes</taxon>
    </lineage>
</organism>
<evidence type="ECO:0000259" key="5">
    <source>
        <dbReference type="PROSITE" id="PS01124"/>
    </source>
</evidence>
<dbReference type="InterPro" id="IPR009057">
    <property type="entry name" value="Homeodomain-like_sf"/>
</dbReference>
<dbReference type="GO" id="GO:0043565">
    <property type="term" value="F:sequence-specific DNA binding"/>
    <property type="evidence" value="ECO:0007669"/>
    <property type="project" value="InterPro"/>
</dbReference>
<dbReference type="EMBL" id="JACHMF010000001">
    <property type="protein sequence ID" value="MBB4693313.1"/>
    <property type="molecule type" value="Genomic_DNA"/>
</dbReference>
<dbReference type="Proteomes" id="UP000542742">
    <property type="component" value="Unassembled WGS sequence"/>
</dbReference>
<dbReference type="InterPro" id="IPR011051">
    <property type="entry name" value="RmlC_Cupin_sf"/>
</dbReference>
<dbReference type="SUPFAM" id="SSF46689">
    <property type="entry name" value="Homeodomain-like"/>
    <property type="match status" value="2"/>
</dbReference>
<keyword evidence="7" id="KW-1185">Reference proteome</keyword>
<feature type="compositionally biased region" description="Low complexity" evidence="4">
    <location>
        <begin position="12"/>
        <end position="21"/>
    </location>
</feature>
<evidence type="ECO:0000256" key="3">
    <source>
        <dbReference type="ARBA" id="ARBA00023163"/>
    </source>
</evidence>
<protein>
    <submittedName>
        <fullName evidence="6">AraC-like DNA-binding protein</fullName>
    </submittedName>
</protein>
<dbReference type="SMART" id="SM00342">
    <property type="entry name" value="HTH_ARAC"/>
    <property type="match status" value="1"/>
</dbReference>
<sequence>MTVTPSSEVTRRPSPASRASSDPLAEMLRLFGARGSVGTRTDAGGEWGLWLDTFPGAALHLITDGSAWLEVPRQPRRRLQAGDAVLLPPGTAHGLSSGDGIRMGSCDRAAASRARERGSVVRLGSGSVTTRFITVHYGSDPALSQAPVSMPVGVMHLTAGCNRALGVTAGLLCEELSHPRTGTTAAVNSLVDLLLVQFVRAARSDAASAHSASSWPATVTDPVVRDALTLIHRRPDKAWTTAGLASAVRVSRATLSRRFPAALGLSPGAYLTRWRMDAAAVRLRDTDDPIDVVAETVGYGSPHAFRRAFHRSRGQSPSHYRSSSRAAAR</sequence>
<evidence type="ECO:0000256" key="2">
    <source>
        <dbReference type="ARBA" id="ARBA00023125"/>
    </source>
</evidence>
<keyword evidence="2 6" id="KW-0238">DNA-binding</keyword>
<dbReference type="RefSeq" id="WP_184951944.1">
    <property type="nucleotide sequence ID" value="NZ_BOMC01000080.1"/>
</dbReference>
<proteinExistence type="predicted"/>
<dbReference type="GO" id="GO:0003700">
    <property type="term" value="F:DNA-binding transcription factor activity"/>
    <property type="evidence" value="ECO:0007669"/>
    <property type="project" value="InterPro"/>
</dbReference>
<comment type="caution">
    <text evidence="6">The sequence shown here is derived from an EMBL/GenBank/DDBJ whole genome shotgun (WGS) entry which is preliminary data.</text>
</comment>
<evidence type="ECO:0000256" key="4">
    <source>
        <dbReference type="SAM" id="MobiDB-lite"/>
    </source>
</evidence>
<evidence type="ECO:0000313" key="7">
    <source>
        <dbReference type="Proteomes" id="UP000542742"/>
    </source>
</evidence>
<dbReference type="PANTHER" id="PTHR46796">
    <property type="entry name" value="HTH-TYPE TRANSCRIPTIONAL ACTIVATOR RHAS-RELATED"/>
    <property type="match status" value="1"/>
</dbReference>
<evidence type="ECO:0000313" key="6">
    <source>
        <dbReference type="EMBL" id="MBB4693313.1"/>
    </source>
</evidence>
<dbReference type="Pfam" id="PF12852">
    <property type="entry name" value="Cupin_6"/>
    <property type="match status" value="1"/>
</dbReference>
<dbReference type="InterPro" id="IPR032783">
    <property type="entry name" value="AraC_lig"/>
</dbReference>
<dbReference type="PANTHER" id="PTHR46796:SF7">
    <property type="entry name" value="ARAC FAMILY TRANSCRIPTIONAL REGULATOR"/>
    <property type="match status" value="1"/>
</dbReference>
<name>A0A7W7CRG9_9ACTN</name>